<evidence type="ECO:0000256" key="1">
    <source>
        <dbReference type="SAM" id="MobiDB-lite"/>
    </source>
</evidence>
<comment type="caution">
    <text evidence="2">The sequence shown here is derived from an EMBL/GenBank/DDBJ whole genome shotgun (WGS) entry which is preliminary data.</text>
</comment>
<name>A0A2P5DGE1_TREOI</name>
<gene>
    <name evidence="2" type="ORF">TorRG33x02_251800</name>
</gene>
<organism evidence="2 3">
    <name type="scientific">Trema orientale</name>
    <name type="common">Charcoal tree</name>
    <name type="synonym">Celtis orientalis</name>
    <dbReference type="NCBI Taxonomy" id="63057"/>
    <lineage>
        <taxon>Eukaryota</taxon>
        <taxon>Viridiplantae</taxon>
        <taxon>Streptophyta</taxon>
        <taxon>Embryophyta</taxon>
        <taxon>Tracheophyta</taxon>
        <taxon>Spermatophyta</taxon>
        <taxon>Magnoliopsida</taxon>
        <taxon>eudicotyledons</taxon>
        <taxon>Gunneridae</taxon>
        <taxon>Pentapetalae</taxon>
        <taxon>rosids</taxon>
        <taxon>fabids</taxon>
        <taxon>Rosales</taxon>
        <taxon>Cannabaceae</taxon>
        <taxon>Trema</taxon>
    </lineage>
</organism>
<sequence>MNHRLMQTKKKYAPTKRTPFRTEVYETGTRRYGTFDPQTNGNCQNPEENPRGVRTTQSSQRRPNAITSEFVIGEAVDERSDAYGGDYEIEDGWVGGAVEENREENRGIRRRGCKLA</sequence>
<evidence type="ECO:0000313" key="3">
    <source>
        <dbReference type="Proteomes" id="UP000237000"/>
    </source>
</evidence>
<dbReference type="Proteomes" id="UP000237000">
    <property type="component" value="Unassembled WGS sequence"/>
</dbReference>
<keyword evidence="3" id="KW-1185">Reference proteome</keyword>
<feature type="compositionally biased region" description="Polar residues" evidence="1">
    <location>
        <begin position="54"/>
        <end position="66"/>
    </location>
</feature>
<proteinExistence type="predicted"/>
<evidence type="ECO:0000313" key="2">
    <source>
        <dbReference type="EMBL" id="PON72382.1"/>
    </source>
</evidence>
<dbReference type="EMBL" id="JXTC01000272">
    <property type="protein sequence ID" value="PON72382.1"/>
    <property type="molecule type" value="Genomic_DNA"/>
</dbReference>
<reference evidence="3" key="1">
    <citation type="submission" date="2016-06" db="EMBL/GenBank/DDBJ databases">
        <title>Parallel loss of symbiosis genes in relatives of nitrogen-fixing non-legume Parasponia.</title>
        <authorList>
            <person name="Van Velzen R."/>
            <person name="Holmer R."/>
            <person name="Bu F."/>
            <person name="Rutten L."/>
            <person name="Van Zeijl A."/>
            <person name="Liu W."/>
            <person name="Santuari L."/>
            <person name="Cao Q."/>
            <person name="Sharma T."/>
            <person name="Shen D."/>
            <person name="Roswanjaya Y."/>
            <person name="Wardhani T."/>
            <person name="Kalhor M.S."/>
            <person name="Jansen J."/>
            <person name="Van den Hoogen J."/>
            <person name="Gungor B."/>
            <person name="Hartog M."/>
            <person name="Hontelez J."/>
            <person name="Verver J."/>
            <person name="Yang W.-C."/>
            <person name="Schijlen E."/>
            <person name="Repin R."/>
            <person name="Schilthuizen M."/>
            <person name="Schranz E."/>
            <person name="Heidstra R."/>
            <person name="Miyata K."/>
            <person name="Fedorova E."/>
            <person name="Kohlen W."/>
            <person name="Bisseling T."/>
            <person name="Smit S."/>
            <person name="Geurts R."/>
        </authorList>
    </citation>
    <scope>NUCLEOTIDE SEQUENCE [LARGE SCALE GENOMIC DNA]</scope>
    <source>
        <strain evidence="3">cv. RG33-2</strain>
    </source>
</reference>
<dbReference type="OrthoDB" id="10313333at2759"/>
<protein>
    <submittedName>
        <fullName evidence="2">Uncharacterized protein</fullName>
    </submittedName>
</protein>
<feature type="compositionally biased region" description="Polar residues" evidence="1">
    <location>
        <begin position="36"/>
        <end position="47"/>
    </location>
</feature>
<dbReference type="AlphaFoldDB" id="A0A2P5DGE1"/>
<accession>A0A2P5DGE1</accession>
<feature type="region of interest" description="Disordered" evidence="1">
    <location>
        <begin position="29"/>
        <end position="66"/>
    </location>
</feature>
<dbReference type="InParanoid" id="A0A2P5DGE1"/>